<protein>
    <submittedName>
        <fullName evidence="2">Uncharacterized protein</fullName>
    </submittedName>
</protein>
<dbReference type="EMBL" id="ADOU02000004">
    <property type="protein sequence ID" value="KGJ70646.1"/>
    <property type="molecule type" value="Genomic_DNA"/>
</dbReference>
<organism evidence="2 3">
    <name type="scientific">Bradyrhizobium diazoefficiens SEMIA 5080</name>
    <dbReference type="NCBI Taxonomy" id="754504"/>
    <lineage>
        <taxon>Bacteria</taxon>
        <taxon>Pseudomonadati</taxon>
        <taxon>Pseudomonadota</taxon>
        <taxon>Alphaproteobacteria</taxon>
        <taxon>Hyphomicrobiales</taxon>
        <taxon>Nitrobacteraceae</taxon>
        <taxon>Bradyrhizobium</taxon>
    </lineage>
</organism>
<dbReference type="AlphaFoldDB" id="A0A837CMT7"/>
<reference evidence="2 3" key="1">
    <citation type="journal article" date="2014" name="BMC Genomics">
        <title>Comparative genomics of Bradyrhizobium japonicum CPAC 15 and Bradyrhizobium diazoefficiens CPAC 7: elite model strains for understanding symbiotic performance with soybean.</title>
        <authorList>
            <person name="Siqueira A.F."/>
            <person name="Ormeno-Orrillo E."/>
            <person name="Souza R.C."/>
            <person name="Rodrigues E.P."/>
            <person name="Almeida L.G."/>
            <person name="Barcellos F.G."/>
            <person name="Batista J.S."/>
            <person name="Nakatami A.S."/>
            <person name="Martinez-Romero E."/>
            <person name="Vasconcelos A.T."/>
            <person name="Hungria M."/>
        </authorList>
    </citation>
    <scope>NUCLEOTIDE SEQUENCE [LARGE SCALE GENOMIC DNA]</scope>
    <source>
        <strain evidence="2 3">SEMIA 5080</strain>
    </source>
</reference>
<comment type="caution">
    <text evidence="2">The sequence shown here is derived from an EMBL/GenBank/DDBJ whole genome shotgun (WGS) entry which is preliminary data.</text>
</comment>
<evidence type="ECO:0000313" key="2">
    <source>
        <dbReference type="EMBL" id="KGJ70646.1"/>
    </source>
</evidence>
<evidence type="ECO:0000256" key="1">
    <source>
        <dbReference type="SAM" id="MobiDB-lite"/>
    </source>
</evidence>
<sequence length="108" mass="11828">MTRLRQGTAGACGPGTPKLQRRRQAGAPSIEKPRRTGSPPGDGTANRENGARTSRNDKAAALACPEAALSGSAVTPRPDQQYMKRECRQYPGLRERGRRRTRQDQISR</sequence>
<dbReference type="Proteomes" id="UP000024900">
    <property type="component" value="Unassembled WGS sequence"/>
</dbReference>
<accession>A0A837CMT7</accession>
<proteinExistence type="predicted"/>
<feature type="region of interest" description="Disordered" evidence="1">
    <location>
        <begin position="1"/>
        <end position="108"/>
    </location>
</feature>
<feature type="compositionally biased region" description="Low complexity" evidence="1">
    <location>
        <begin position="59"/>
        <end position="68"/>
    </location>
</feature>
<name>A0A837CMT7_9BRAD</name>
<gene>
    <name evidence="2" type="ORF">BJA5080_06715</name>
</gene>
<evidence type="ECO:0000313" key="3">
    <source>
        <dbReference type="Proteomes" id="UP000024900"/>
    </source>
</evidence>